<dbReference type="Proteomes" id="UP000240325">
    <property type="component" value="Segment"/>
</dbReference>
<keyword evidence="3" id="KW-1185">Reference proteome</keyword>
<keyword evidence="1" id="KW-0472">Membrane</keyword>
<proteinExistence type="predicted"/>
<evidence type="ECO:0000256" key="1">
    <source>
        <dbReference type="SAM" id="Phobius"/>
    </source>
</evidence>
<organism evidence="2">
    <name type="scientific">Bodo saltans virus</name>
    <dbReference type="NCBI Taxonomy" id="2024608"/>
    <lineage>
        <taxon>Viruses</taxon>
        <taxon>Varidnaviria</taxon>
        <taxon>Bamfordvirae</taxon>
        <taxon>Nucleocytoviricota</taxon>
        <taxon>Megaviricetes</taxon>
        <taxon>Imitervirales</taxon>
        <taxon>Mimiviridae</taxon>
        <taxon>Klosneuvirinae</taxon>
        <taxon>Theiavirus</taxon>
        <taxon>Theiavirus salishense</taxon>
    </lineage>
</organism>
<gene>
    <name evidence="2" type="ORF">BMW23_0534</name>
</gene>
<feature type="transmembrane region" description="Helical" evidence="1">
    <location>
        <begin position="32"/>
        <end position="49"/>
    </location>
</feature>
<keyword evidence="1" id="KW-1133">Transmembrane helix</keyword>
<sequence length="200" mass="21935">MIVAALAVIAVILAHISPSHAPQTLVNISDYIYSHPLLVIGICLVVLIASQCSFNSEKMTDMASPTMLNGALYDPRSFQPGIAQRVGKDKYVELNQFVEPPWSNDIGANGAKYGEIDALPPVDMGLNYNLCSKSCCSQQWPVPFDLKPDKLVEESGQEFVPSSYTCNNAWQDSGCLCMTKDQALFLNTRGQNDTDDQQLK</sequence>
<evidence type="ECO:0000313" key="3">
    <source>
        <dbReference type="Proteomes" id="UP000240325"/>
    </source>
</evidence>
<name>A0A2H4UUH0_9VIRU</name>
<dbReference type="EMBL" id="MF782455">
    <property type="protein sequence ID" value="ATZ80581.1"/>
    <property type="molecule type" value="Genomic_DNA"/>
</dbReference>
<evidence type="ECO:0000313" key="2">
    <source>
        <dbReference type="EMBL" id="ATZ80581.1"/>
    </source>
</evidence>
<keyword evidence="1" id="KW-0812">Transmembrane</keyword>
<protein>
    <submittedName>
        <fullName evidence="2">Uncharacterized protein</fullName>
    </submittedName>
</protein>
<reference evidence="2" key="1">
    <citation type="journal article" date="2017" name="Elife">
        <title>The kinetoplastid-infecting Bodo saltans virus (BsV), a window into the most abundant giant viruses in the sea.</title>
        <authorList>
            <person name="Deeg C.M."/>
            <person name="Chow C.-E.T."/>
            <person name="Suttle C.A."/>
        </authorList>
    </citation>
    <scope>NUCLEOTIDE SEQUENCE</scope>
    <source>
        <strain evidence="2">NG1</strain>
    </source>
</reference>
<accession>A0A2H4UUH0</accession>